<organism evidence="14 15">
    <name type="scientific">Micromonas commoda (strain RCC299 / NOUM17 / CCMP2709)</name>
    <name type="common">Picoplanktonic green alga</name>
    <dbReference type="NCBI Taxonomy" id="296587"/>
    <lineage>
        <taxon>Eukaryota</taxon>
        <taxon>Viridiplantae</taxon>
        <taxon>Chlorophyta</taxon>
        <taxon>Mamiellophyceae</taxon>
        <taxon>Mamiellales</taxon>
        <taxon>Mamiellaceae</taxon>
        <taxon>Micromonas</taxon>
    </lineage>
</organism>
<keyword evidence="11 12" id="KW-0539">Nucleus</keyword>
<dbReference type="eggNOG" id="KOG1468">
    <property type="taxonomic scope" value="Eukaryota"/>
</dbReference>
<dbReference type="GO" id="GO:0003743">
    <property type="term" value="F:translation initiation factor activity"/>
    <property type="evidence" value="ECO:0007669"/>
    <property type="project" value="UniProtKB-KW"/>
</dbReference>
<evidence type="ECO:0000313" key="14">
    <source>
        <dbReference type="EMBL" id="ACO61301.1"/>
    </source>
</evidence>
<keyword evidence="10 12" id="KW-0413">Isomerase</keyword>
<comment type="similarity">
    <text evidence="12">Belongs to the eIF-2B alpha/beta/delta subunits family. MtnA subfamily.</text>
</comment>
<gene>
    <name evidence="14" type="ORF">MICPUN_54121</name>
</gene>
<evidence type="ECO:0000256" key="2">
    <source>
        <dbReference type="ARBA" id="ARBA00011738"/>
    </source>
</evidence>
<dbReference type="InterPro" id="IPR002575">
    <property type="entry name" value="Aminoglycoside_PTrfase"/>
</dbReference>
<keyword evidence="7 14" id="KW-0418">Kinase</keyword>
<sequence length="799" mass="84459">MAAPTLEAIRYSRGKLQLLDQLKLPTETVFMDVPDCDVCWTAIKDMNVRGAPAIAIAAALALAVELDGAKATLATAGDVCAFVATKMDHLNTSRPTAVNLGEAVERIKKLAASLDGSGADAVEAVIAECEGMLAADIANNRAIGSFGADALCAAVGKPAGAPIRVLTHCNTGSLATAGFGTALGVVRALRETDRLEHIYCNETRPYNQGARLTAYEIAFEKMPGTLICDSAAAALMAKGKVDAVVVGADRVADNGDTANKIGTYNLAVSAAYHDVPFFVAAPISTLDPSTAKGADIVIEDRPATEITHSLGKRVAAEGIDVWNPSFDVTPAALIAGIITEKGVVRKTASGDFAVGKFVAEVTGSDAPAPKLSGPPGFVALDCDTVLDYCAAKPEVAAALGGAEGRGAWSAKEVGDGNINFVYIVSNGAGGAIIVKQGLPFVRVVGESWPLTQERVRYEAEALMIAHGYCPQHVPEVHLYDAPMSVIVMRYLEPPHIILRGGIIAGTVYPKLAAHVGEYLATTLFGSSALAIGCEALRKARQAFGQNEDMCALTEQVIFTEPYAKADNNHWTSPQLDDAAAALRTDSELKSAICSLKRRFACDGAALLHGDLHTGSIMCTESTTFVIDHEFAFYGPLGFDIGAFLANLFLAYFAQDGYEGDRSSQREWLLACVKETWATFERRFVQLWDERGVSAGNAGLTPAALYDAGAGAEGDAAAALRAHQAAYMREVLTDSFGYAGAKMTRRVVGIAHVADLESIKDQDARARCERRALACGRRFMLEAKELSIEDAVAMAEELRA</sequence>
<comment type="pathway">
    <text evidence="12">Amino-acid biosynthesis; L-methionine biosynthesis via salvage pathway; L-methionine from S-methyl-5-thio-alpha-D-ribose 1-phosphate: step 1/6.</text>
</comment>
<evidence type="ECO:0000256" key="11">
    <source>
        <dbReference type="ARBA" id="ARBA00023242"/>
    </source>
</evidence>
<feature type="active site" description="Proton donor" evidence="12">
    <location>
        <position position="249"/>
    </location>
</feature>
<dbReference type="Proteomes" id="UP000002009">
    <property type="component" value="Chromosome 2"/>
</dbReference>
<dbReference type="InterPro" id="IPR027363">
    <property type="entry name" value="M1Pi_N"/>
</dbReference>
<dbReference type="Pfam" id="PF01008">
    <property type="entry name" value="IF-2B"/>
    <property type="match status" value="1"/>
</dbReference>
<dbReference type="RefSeq" id="XP_002500043.1">
    <property type="nucleotide sequence ID" value="XM_002499997.1"/>
</dbReference>
<dbReference type="GO" id="GO:0005737">
    <property type="term" value="C:cytoplasm"/>
    <property type="evidence" value="ECO:0007669"/>
    <property type="project" value="UniProtKB-SubCell"/>
</dbReference>
<dbReference type="GO" id="GO:0019509">
    <property type="term" value="P:L-methionine salvage from methylthioadenosine"/>
    <property type="evidence" value="ECO:0007669"/>
    <property type="project" value="UniProtKB-UniRule"/>
</dbReference>
<evidence type="ECO:0000313" key="15">
    <source>
        <dbReference type="Proteomes" id="UP000002009"/>
    </source>
</evidence>
<dbReference type="InterPro" id="IPR037171">
    <property type="entry name" value="NagB/RpiA_transferase-like"/>
</dbReference>
<dbReference type="EC" id="5.3.1.23" evidence="12"/>
<evidence type="ECO:0000256" key="6">
    <source>
        <dbReference type="ARBA" id="ARBA00022741"/>
    </source>
</evidence>
<dbReference type="GO" id="GO:0046522">
    <property type="term" value="F:S-methyl-5-thioribose kinase activity"/>
    <property type="evidence" value="ECO:0007669"/>
    <property type="project" value="InterPro"/>
</dbReference>
<dbReference type="HAMAP" id="MF_01678">
    <property type="entry name" value="Salvage_MtnA"/>
    <property type="match status" value="1"/>
</dbReference>
<dbReference type="InterPro" id="IPR011559">
    <property type="entry name" value="Initiation_fac_2B_a/b/d"/>
</dbReference>
<dbReference type="AlphaFoldDB" id="C1E0H5"/>
<comment type="subcellular location">
    <subcellularLocation>
        <location evidence="12">Cytoplasm</location>
    </subcellularLocation>
    <subcellularLocation>
        <location evidence="12">Nucleus</location>
    </subcellularLocation>
</comment>
<dbReference type="FunFam" id="1.20.120.420:FF:000003">
    <property type="entry name" value="Methylthioribose-1-phosphate isomerase"/>
    <property type="match status" value="1"/>
</dbReference>
<feature type="site" description="Transition state stabilizer" evidence="12">
    <location>
        <position position="169"/>
    </location>
</feature>
<dbReference type="InterPro" id="IPR005251">
    <property type="entry name" value="IF-M1Pi"/>
</dbReference>
<comment type="function">
    <text evidence="12">Catalyzes the interconversion of methylthioribose-1-phosphate (MTR-1-P) into methylthioribulose-1-phosphate (MTRu-1-P).</text>
</comment>
<comment type="catalytic activity">
    <reaction evidence="12">
        <text>5-(methylsulfanyl)-alpha-D-ribose 1-phosphate = 5-(methylsulfanyl)-D-ribulose 1-phosphate</text>
        <dbReference type="Rhea" id="RHEA:19989"/>
        <dbReference type="ChEBI" id="CHEBI:58533"/>
        <dbReference type="ChEBI" id="CHEBI:58548"/>
        <dbReference type="EC" id="5.3.1.23"/>
    </reaction>
</comment>
<dbReference type="UniPathway" id="UPA00904">
    <property type="reaction ID" value="UER00874"/>
</dbReference>
<dbReference type="InterPro" id="IPR000649">
    <property type="entry name" value="IF-2B-related"/>
</dbReference>
<dbReference type="STRING" id="296587.C1E0H5"/>
<protein>
    <recommendedName>
        <fullName evidence="12">Methylthioribose-1-phosphate isomerase</fullName>
        <shortName evidence="12">M1Pi</shortName>
        <shortName evidence="12">MTR-1-P isomerase</shortName>
        <ecNumber evidence="12">5.3.1.23</ecNumber>
    </recommendedName>
    <alternativeName>
        <fullName evidence="12">S-methyl-5-thioribose-1-phosphate isomerase</fullName>
    </alternativeName>
    <alternativeName>
        <fullName evidence="12">Translation initiation factor eIF-2B subunit alpha/beta/delta-like protein</fullName>
    </alternativeName>
</protein>
<dbReference type="Gene3D" id="3.90.1200.10">
    <property type="match status" value="1"/>
</dbReference>
<dbReference type="InterPro" id="IPR009212">
    <property type="entry name" value="Methylthioribose_kinase"/>
</dbReference>
<dbReference type="SUPFAM" id="SSF56112">
    <property type="entry name" value="Protein kinase-like (PK-like)"/>
    <property type="match status" value="1"/>
</dbReference>
<dbReference type="EMBL" id="CP001323">
    <property type="protein sequence ID" value="ACO61301.1"/>
    <property type="molecule type" value="Genomic_DNA"/>
</dbReference>
<accession>C1E0H5</accession>
<dbReference type="NCBIfam" id="TIGR00524">
    <property type="entry name" value="eIF-2B_rel"/>
    <property type="match status" value="1"/>
</dbReference>
<evidence type="ECO:0000256" key="4">
    <source>
        <dbReference type="ARBA" id="ARBA00022605"/>
    </source>
</evidence>
<keyword evidence="3 12" id="KW-0963">Cytoplasm</keyword>
<name>C1E0H5_MICCC</name>
<proteinExistence type="inferred from homology"/>
<dbReference type="Pfam" id="PF01636">
    <property type="entry name" value="APH"/>
    <property type="match status" value="1"/>
</dbReference>
<keyword evidence="4 12" id="KW-0028">Amino-acid biosynthesis</keyword>
<evidence type="ECO:0000256" key="3">
    <source>
        <dbReference type="ARBA" id="ARBA00022490"/>
    </source>
</evidence>
<dbReference type="OrthoDB" id="2461at2759"/>
<feature type="domain" description="Aminoglycoside phosphotransferase" evidence="13">
    <location>
        <begin position="410"/>
        <end position="647"/>
    </location>
</feature>
<comment type="subunit">
    <text evidence="2">Homodimer.</text>
</comment>
<keyword evidence="8" id="KW-0067">ATP-binding</keyword>
<dbReference type="Gene3D" id="1.20.120.420">
    <property type="entry name" value="translation initiation factor eif-2b, domain 1"/>
    <property type="match status" value="1"/>
</dbReference>
<dbReference type="FunFam" id="3.40.50.10470:FF:000003">
    <property type="entry name" value="Methylthioribose-1-phosphate isomerase"/>
    <property type="match status" value="1"/>
</dbReference>
<keyword evidence="6" id="KW-0547">Nucleotide-binding</keyword>
<reference evidence="14 15" key="1">
    <citation type="journal article" date="2009" name="Science">
        <title>Green evolution and dynamic adaptations revealed by genomes of the marine picoeukaryotes Micromonas.</title>
        <authorList>
            <person name="Worden A.Z."/>
            <person name="Lee J.H."/>
            <person name="Mock T."/>
            <person name="Rouze P."/>
            <person name="Simmons M.P."/>
            <person name="Aerts A.L."/>
            <person name="Allen A.E."/>
            <person name="Cuvelier M.L."/>
            <person name="Derelle E."/>
            <person name="Everett M.V."/>
            <person name="Foulon E."/>
            <person name="Grimwood J."/>
            <person name="Gundlach H."/>
            <person name="Henrissat B."/>
            <person name="Napoli C."/>
            <person name="McDonald S.M."/>
            <person name="Parker M.S."/>
            <person name="Rombauts S."/>
            <person name="Salamov A."/>
            <person name="Von Dassow P."/>
            <person name="Badger J.H."/>
            <person name="Coutinho P.M."/>
            <person name="Demir E."/>
            <person name="Dubchak I."/>
            <person name="Gentemann C."/>
            <person name="Eikrem W."/>
            <person name="Gready J.E."/>
            <person name="John U."/>
            <person name="Lanier W."/>
            <person name="Lindquist E.A."/>
            <person name="Lucas S."/>
            <person name="Mayer K.F."/>
            <person name="Moreau H."/>
            <person name="Not F."/>
            <person name="Otillar R."/>
            <person name="Panaud O."/>
            <person name="Pangilinan J."/>
            <person name="Paulsen I."/>
            <person name="Piegu B."/>
            <person name="Poliakov A."/>
            <person name="Robbens S."/>
            <person name="Schmutz J."/>
            <person name="Toulza E."/>
            <person name="Wyss T."/>
            <person name="Zelensky A."/>
            <person name="Zhou K."/>
            <person name="Armbrust E.V."/>
            <person name="Bhattacharya D."/>
            <person name="Goodenough U.W."/>
            <person name="Van de Peer Y."/>
            <person name="Grigoriev I.V."/>
        </authorList>
    </citation>
    <scope>NUCLEOTIDE SEQUENCE [LARGE SCALE GENOMIC DNA]</scope>
    <source>
        <strain evidence="15">RCC299 / NOUM17</strain>
    </source>
</reference>
<dbReference type="InterPro" id="IPR042529">
    <property type="entry name" value="IF_2B-like_C"/>
</dbReference>
<dbReference type="GO" id="GO:0005634">
    <property type="term" value="C:nucleus"/>
    <property type="evidence" value="ECO:0007669"/>
    <property type="project" value="UniProtKB-SubCell"/>
</dbReference>
<keyword evidence="15" id="KW-1185">Reference proteome</keyword>
<dbReference type="PANTHER" id="PTHR34273">
    <property type="entry name" value="METHYLTHIORIBOSE KINASE"/>
    <property type="match status" value="1"/>
</dbReference>
<evidence type="ECO:0000256" key="7">
    <source>
        <dbReference type="ARBA" id="ARBA00022777"/>
    </source>
</evidence>
<dbReference type="GO" id="GO:0046523">
    <property type="term" value="F:S-methyl-5-thioribose-1-phosphate isomerase activity"/>
    <property type="evidence" value="ECO:0007669"/>
    <property type="project" value="UniProtKB-UniRule"/>
</dbReference>
<dbReference type="PANTHER" id="PTHR34273:SF2">
    <property type="entry name" value="METHYLTHIORIBOSE KINASE"/>
    <property type="match status" value="1"/>
</dbReference>
<evidence type="ECO:0000256" key="8">
    <source>
        <dbReference type="ARBA" id="ARBA00022840"/>
    </source>
</evidence>
<dbReference type="GeneID" id="8241237"/>
<dbReference type="GO" id="GO:0005524">
    <property type="term" value="F:ATP binding"/>
    <property type="evidence" value="ECO:0007669"/>
    <property type="project" value="UniProtKB-KW"/>
</dbReference>
<dbReference type="NCBIfam" id="NF004326">
    <property type="entry name" value="PRK05720.1"/>
    <property type="match status" value="1"/>
</dbReference>
<dbReference type="NCBIfam" id="TIGR00512">
    <property type="entry name" value="salvage_mtnA"/>
    <property type="match status" value="1"/>
</dbReference>
<dbReference type="FunCoup" id="C1E0H5">
    <property type="interactions" value="515"/>
</dbReference>
<dbReference type="NCBIfam" id="TIGR01767">
    <property type="entry name" value="MTRK"/>
    <property type="match status" value="1"/>
</dbReference>
<keyword evidence="14" id="KW-0396">Initiation factor</keyword>
<evidence type="ECO:0000256" key="10">
    <source>
        <dbReference type="ARBA" id="ARBA00023235"/>
    </source>
</evidence>
<dbReference type="InParanoid" id="C1E0H5"/>
<dbReference type="OMA" id="DNNHWTS"/>
<evidence type="ECO:0000256" key="12">
    <source>
        <dbReference type="HAMAP-Rule" id="MF_03119"/>
    </source>
</evidence>
<dbReference type="InterPro" id="IPR011009">
    <property type="entry name" value="Kinase-like_dom_sf"/>
</dbReference>
<dbReference type="Gene3D" id="3.40.50.10470">
    <property type="entry name" value="Translation initiation factor eif-2b, domain 2"/>
    <property type="match status" value="1"/>
</dbReference>
<keyword evidence="9 12" id="KW-0486">Methionine biosynthesis</keyword>
<dbReference type="SUPFAM" id="SSF100950">
    <property type="entry name" value="NagB/RpiA/CoA transferase-like"/>
    <property type="match status" value="1"/>
</dbReference>
<dbReference type="KEGG" id="mis:MICPUN_54121"/>
<comment type="similarity">
    <text evidence="1">Belongs to the methylthioribose kinase family.</text>
</comment>
<evidence type="ECO:0000256" key="9">
    <source>
        <dbReference type="ARBA" id="ARBA00023167"/>
    </source>
</evidence>
<keyword evidence="14" id="KW-0648">Protein biosynthesis</keyword>
<keyword evidence="5" id="KW-0808">Transferase</keyword>
<evidence type="ECO:0000256" key="5">
    <source>
        <dbReference type="ARBA" id="ARBA00022679"/>
    </source>
</evidence>
<evidence type="ECO:0000259" key="13">
    <source>
        <dbReference type="Pfam" id="PF01636"/>
    </source>
</evidence>
<evidence type="ECO:0000256" key="1">
    <source>
        <dbReference type="ARBA" id="ARBA00010165"/>
    </source>
</evidence>
<dbReference type="Gene3D" id="3.30.200.20">
    <property type="entry name" value="Phosphorylase Kinase, domain 1"/>
    <property type="match status" value="1"/>
</dbReference>